<dbReference type="EMBL" id="JBBPBN010000006">
    <property type="protein sequence ID" value="KAK9035096.1"/>
    <property type="molecule type" value="Genomic_DNA"/>
</dbReference>
<gene>
    <name evidence="2" type="ORF">V6N11_077147</name>
</gene>
<evidence type="ECO:0000313" key="2">
    <source>
        <dbReference type="EMBL" id="KAK9035096.1"/>
    </source>
</evidence>
<protein>
    <submittedName>
        <fullName evidence="2">Uncharacterized protein</fullName>
    </submittedName>
</protein>
<keyword evidence="1" id="KW-1133">Transmembrane helix</keyword>
<proteinExistence type="predicted"/>
<comment type="caution">
    <text evidence="2">The sequence shown here is derived from an EMBL/GenBank/DDBJ whole genome shotgun (WGS) entry which is preliminary data.</text>
</comment>
<evidence type="ECO:0000313" key="3">
    <source>
        <dbReference type="Proteomes" id="UP001396334"/>
    </source>
</evidence>
<keyword evidence="1" id="KW-0812">Transmembrane</keyword>
<evidence type="ECO:0000256" key="1">
    <source>
        <dbReference type="SAM" id="Phobius"/>
    </source>
</evidence>
<name>A0ABR2TC82_9ROSI</name>
<dbReference type="Proteomes" id="UP001396334">
    <property type="component" value="Unassembled WGS sequence"/>
</dbReference>
<dbReference type="PANTHER" id="PTHR34553:SF4">
    <property type="entry name" value="G1_S-SPECIFIC CYCLIN-E PROTEIN"/>
    <property type="match status" value="1"/>
</dbReference>
<accession>A0ABR2TC82</accession>
<feature type="transmembrane region" description="Helical" evidence="1">
    <location>
        <begin position="521"/>
        <end position="540"/>
    </location>
</feature>
<keyword evidence="1" id="KW-0472">Membrane</keyword>
<feature type="transmembrane region" description="Helical" evidence="1">
    <location>
        <begin position="494"/>
        <end position="514"/>
    </location>
</feature>
<organism evidence="2 3">
    <name type="scientific">Hibiscus sabdariffa</name>
    <name type="common">roselle</name>
    <dbReference type="NCBI Taxonomy" id="183260"/>
    <lineage>
        <taxon>Eukaryota</taxon>
        <taxon>Viridiplantae</taxon>
        <taxon>Streptophyta</taxon>
        <taxon>Embryophyta</taxon>
        <taxon>Tracheophyta</taxon>
        <taxon>Spermatophyta</taxon>
        <taxon>Magnoliopsida</taxon>
        <taxon>eudicotyledons</taxon>
        <taxon>Gunneridae</taxon>
        <taxon>Pentapetalae</taxon>
        <taxon>rosids</taxon>
        <taxon>malvids</taxon>
        <taxon>Malvales</taxon>
        <taxon>Malvaceae</taxon>
        <taxon>Malvoideae</taxon>
        <taxon>Hibiscus</taxon>
    </lineage>
</organism>
<reference evidence="2 3" key="1">
    <citation type="journal article" date="2024" name="G3 (Bethesda)">
        <title>Genome assembly of Hibiscus sabdariffa L. provides insights into metabolisms of medicinal natural products.</title>
        <authorList>
            <person name="Kim T."/>
        </authorList>
    </citation>
    <scope>NUCLEOTIDE SEQUENCE [LARGE SCALE GENOMIC DNA]</scope>
    <source>
        <strain evidence="2">TK-2024</strain>
        <tissue evidence="2">Old leaves</tissue>
    </source>
</reference>
<sequence length="688" mass="79178">MSICCGMSDCRDLQSYLSDLSIFIALESNKFYILVDNQPWLRDLGSRPALLWQLMVTKSRLSPFAIINGRRDTKEGKEDSSGSNAEVSNKFERWMSSIHDKIFSRKNKLETSLLLCSELNRTLYGFIVFEVAWSNVRGINYYNELQTDTSLAIEAKFMQRWEFDSIDQAASCISSWFSGTDSEQHCLKEHLESIIGEVFYDVEEDFPMPITYDGDYDDGFSIEDSLLHDHCDSFEIYSGTMDSDIFEPHASAPIGLYNRRKVTRTIITGAEVDAYCEETRREAENSLDNSSETEVEASEYRDVLILFRFDDRDLPFKLKEIITPDLRLLRLLEAGLPAWALFLQSYPGFCHIYRPWMCPLARALYVLISIITVLIGFFDLYKNVPLLKITASHLCGPLLDWIENWEMVTRIKYLGTMLFLQNFEKAMLWLWVVFRAIRSFFSFLNLPLAGPLMELLEFLFPIWRVLSEFSVTLVGHEIFEVPLIQYVSFAHSSYIHATAANSVLYPMFCILWEILYSPIRLVLALASFVANVCAFIFDVVGDICQALSSMIEIASEAEATVSSTQEVSMWQSLWSDLLSQIFRALRSILYGFAAFFDACNRHRLRLLFKDQLLSSPDHESRIGDISNQQVEISIRSEPETEVNRVLQHCDFEFERCKDFLSCIIKLSGAVGYGITTFRLPRENMERIG</sequence>
<dbReference type="PANTHER" id="PTHR34553">
    <property type="entry name" value="OS05G0597400 PROTEIN"/>
    <property type="match status" value="1"/>
</dbReference>
<keyword evidence="3" id="KW-1185">Reference proteome</keyword>
<feature type="transmembrane region" description="Helical" evidence="1">
    <location>
        <begin position="363"/>
        <end position="381"/>
    </location>
</feature>